<gene>
    <name evidence="1" type="ORF">QN277_019448</name>
</gene>
<dbReference type="EMBL" id="JAWXYG010000005">
    <property type="protein sequence ID" value="KAK4270670.1"/>
    <property type="molecule type" value="Genomic_DNA"/>
</dbReference>
<name>A0AAE1MNA5_9FABA</name>
<dbReference type="AlphaFoldDB" id="A0AAE1MNA5"/>
<evidence type="ECO:0000313" key="2">
    <source>
        <dbReference type="Proteomes" id="UP001293593"/>
    </source>
</evidence>
<sequence length="93" mass="10680">MEHKSAMTLPSSVETTHFPIVSIFFSSVLLSENPTWVPYCSSLRFDSCACEIELRFFYYVADTNPLLHVTPLILCCSFSIGNCREYGFRMRQP</sequence>
<comment type="caution">
    <text evidence="1">The sequence shown here is derived from an EMBL/GenBank/DDBJ whole genome shotgun (WGS) entry which is preliminary data.</text>
</comment>
<proteinExistence type="predicted"/>
<accession>A0AAE1MNA5</accession>
<evidence type="ECO:0000313" key="1">
    <source>
        <dbReference type="EMBL" id="KAK4270670.1"/>
    </source>
</evidence>
<dbReference type="Proteomes" id="UP001293593">
    <property type="component" value="Unassembled WGS sequence"/>
</dbReference>
<organism evidence="1 2">
    <name type="scientific">Acacia crassicarpa</name>
    <name type="common">northern wattle</name>
    <dbReference type="NCBI Taxonomy" id="499986"/>
    <lineage>
        <taxon>Eukaryota</taxon>
        <taxon>Viridiplantae</taxon>
        <taxon>Streptophyta</taxon>
        <taxon>Embryophyta</taxon>
        <taxon>Tracheophyta</taxon>
        <taxon>Spermatophyta</taxon>
        <taxon>Magnoliopsida</taxon>
        <taxon>eudicotyledons</taxon>
        <taxon>Gunneridae</taxon>
        <taxon>Pentapetalae</taxon>
        <taxon>rosids</taxon>
        <taxon>fabids</taxon>
        <taxon>Fabales</taxon>
        <taxon>Fabaceae</taxon>
        <taxon>Caesalpinioideae</taxon>
        <taxon>mimosoid clade</taxon>
        <taxon>Acacieae</taxon>
        <taxon>Acacia</taxon>
    </lineage>
</organism>
<protein>
    <submittedName>
        <fullName evidence="1">Uncharacterized protein</fullName>
    </submittedName>
</protein>
<keyword evidence="2" id="KW-1185">Reference proteome</keyword>
<reference evidence="1" key="1">
    <citation type="submission" date="2023-10" db="EMBL/GenBank/DDBJ databases">
        <title>Chromosome-level genome of the transformable northern wattle, Acacia crassicarpa.</title>
        <authorList>
            <person name="Massaro I."/>
            <person name="Sinha N.R."/>
            <person name="Poethig S."/>
            <person name="Leichty A.R."/>
        </authorList>
    </citation>
    <scope>NUCLEOTIDE SEQUENCE</scope>
    <source>
        <strain evidence="1">Acra3RX</strain>
        <tissue evidence="1">Leaf</tissue>
    </source>
</reference>